<feature type="compositionally biased region" description="Polar residues" evidence="1">
    <location>
        <begin position="147"/>
        <end position="161"/>
    </location>
</feature>
<dbReference type="Proteomes" id="UP001153269">
    <property type="component" value="Unassembled WGS sequence"/>
</dbReference>
<reference evidence="2" key="1">
    <citation type="submission" date="2020-03" db="EMBL/GenBank/DDBJ databases">
        <authorList>
            <person name="Weist P."/>
        </authorList>
    </citation>
    <scope>NUCLEOTIDE SEQUENCE</scope>
</reference>
<evidence type="ECO:0000313" key="3">
    <source>
        <dbReference type="Proteomes" id="UP001153269"/>
    </source>
</evidence>
<comment type="caution">
    <text evidence="2">The sequence shown here is derived from an EMBL/GenBank/DDBJ whole genome shotgun (WGS) entry which is preliminary data.</text>
</comment>
<sequence>MVRTQCEDMMWTHSEDTVRTQCEDMMWTHSEDTVWTQGEDMMWTHSEDMMWTHSEDTVWTTCEMLQRSHLTGADIDLSLCIVEKDSQISAVLISICLEQGSGNQSESVSGETVRLRQRLNCDGVQAARVLAVESHRPSEDQPVAADSPSSQLRDQCASQGS</sequence>
<evidence type="ECO:0000256" key="1">
    <source>
        <dbReference type="SAM" id="MobiDB-lite"/>
    </source>
</evidence>
<evidence type="ECO:0000313" key="2">
    <source>
        <dbReference type="EMBL" id="CAB1412729.1"/>
    </source>
</evidence>
<keyword evidence="3" id="KW-1185">Reference proteome</keyword>
<dbReference type="AlphaFoldDB" id="A0A9N7Y629"/>
<accession>A0A9N7Y629</accession>
<name>A0A9N7Y629_PLEPL</name>
<protein>
    <submittedName>
        <fullName evidence="2">Uncharacterized protein</fullName>
    </submittedName>
</protein>
<organism evidence="2 3">
    <name type="scientific">Pleuronectes platessa</name>
    <name type="common">European plaice</name>
    <dbReference type="NCBI Taxonomy" id="8262"/>
    <lineage>
        <taxon>Eukaryota</taxon>
        <taxon>Metazoa</taxon>
        <taxon>Chordata</taxon>
        <taxon>Craniata</taxon>
        <taxon>Vertebrata</taxon>
        <taxon>Euteleostomi</taxon>
        <taxon>Actinopterygii</taxon>
        <taxon>Neopterygii</taxon>
        <taxon>Teleostei</taxon>
        <taxon>Neoteleostei</taxon>
        <taxon>Acanthomorphata</taxon>
        <taxon>Carangaria</taxon>
        <taxon>Pleuronectiformes</taxon>
        <taxon>Pleuronectoidei</taxon>
        <taxon>Pleuronectidae</taxon>
        <taxon>Pleuronectes</taxon>
    </lineage>
</organism>
<gene>
    <name evidence="2" type="ORF">PLEPLA_LOCUS423</name>
</gene>
<feature type="region of interest" description="Disordered" evidence="1">
    <location>
        <begin position="133"/>
        <end position="161"/>
    </location>
</feature>
<dbReference type="EMBL" id="CADEAL010000015">
    <property type="protein sequence ID" value="CAB1412729.1"/>
    <property type="molecule type" value="Genomic_DNA"/>
</dbReference>
<proteinExistence type="predicted"/>